<dbReference type="EMBL" id="JBANBB010000001">
    <property type="protein sequence ID" value="MEK0306002.1"/>
    <property type="molecule type" value="Genomic_DNA"/>
</dbReference>
<dbReference type="RefSeq" id="WP_340469795.1">
    <property type="nucleotide sequence ID" value="NZ_JBANBB010000001.1"/>
</dbReference>
<sequence>MADFDLGDGLRKVILAGIGALATGVEKGQEIVDNLVKKGELTVDQGKILNTELKRNRAQAARSGSQATAGQGGPSAPVAPEASRPVPPTPSEPSTPPAPAPAGPVDPSPLDRAATAGSDAPDTPAGDSYADPAGSPAV</sequence>
<reference evidence="2 3" key="1">
    <citation type="submission" date="2024-02" db="EMBL/GenBank/DDBJ databases">
        <title>Bifidobacterium honeyensis sp. nov., isolated from the comb honey.</title>
        <authorList>
            <person name="Liu W."/>
            <person name="Li Y."/>
        </authorList>
    </citation>
    <scope>NUCLEOTIDE SEQUENCE [LARGE SCALE GENOMIC DNA]</scope>
    <source>
        <strain evidence="2 3">IMAU50988</strain>
    </source>
</reference>
<feature type="region of interest" description="Disordered" evidence="1">
    <location>
        <begin position="55"/>
        <end position="138"/>
    </location>
</feature>
<evidence type="ECO:0000313" key="3">
    <source>
        <dbReference type="Proteomes" id="UP001373159"/>
    </source>
</evidence>
<gene>
    <name evidence="2" type="ORF">V8P97_00705</name>
</gene>
<comment type="caution">
    <text evidence="2">The sequence shown here is derived from an EMBL/GenBank/DDBJ whole genome shotgun (WGS) entry which is preliminary data.</text>
</comment>
<accession>A0ABU8ZNJ8</accession>
<dbReference type="Proteomes" id="UP001373159">
    <property type="component" value="Unassembled WGS sequence"/>
</dbReference>
<feature type="compositionally biased region" description="Pro residues" evidence="1">
    <location>
        <begin position="85"/>
        <end position="107"/>
    </location>
</feature>
<proteinExistence type="predicted"/>
<evidence type="ECO:0000256" key="1">
    <source>
        <dbReference type="SAM" id="MobiDB-lite"/>
    </source>
</evidence>
<name>A0ABU8ZNJ8_9BIFI</name>
<keyword evidence="3" id="KW-1185">Reference proteome</keyword>
<evidence type="ECO:0000313" key="2">
    <source>
        <dbReference type="EMBL" id="MEK0306002.1"/>
    </source>
</evidence>
<protein>
    <submittedName>
        <fullName evidence="2">Uncharacterized protein</fullName>
    </submittedName>
</protein>
<organism evidence="2 3">
    <name type="scientific">Bifidobacterium favimelis</name>
    <dbReference type="NCBI Taxonomy" id="3122979"/>
    <lineage>
        <taxon>Bacteria</taxon>
        <taxon>Bacillati</taxon>
        <taxon>Actinomycetota</taxon>
        <taxon>Actinomycetes</taxon>
        <taxon>Bifidobacteriales</taxon>
        <taxon>Bifidobacteriaceae</taxon>
        <taxon>Bifidobacterium</taxon>
    </lineage>
</organism>